<organism evidence="5 6">
    <name type="scientific">Pseudomonas plecoglossicida</name>
    <dbReference type="NCBI Taxonomy" id="70775"/>
    <lineage>
        <taxon>Bacteria</taxon>
        <taxon>Pseudomonadati</taxon>
        <taxon>Pseudomonadota</taxon>
        <taxon>Gammaproteobacteria</taxon>
        <taxon>Pseudomonadales</taxon>
        <taxon>Pseudomonadaceae</taxon>
        <taxon>Pseudomonas</taxon>
    </lineage>
</organism>
<dbReference type="Pfam" id="PF04355">
    <property type="entry name" value="BamE"/>
    <property type="match status" value="1"/>
</dbReference>
<dbReference type="RefSeq" id="WP_016395215.1">
    <property type="nucleotide sequence ID" value="NZ_BSOM01000013.1"/>
</dbReference>
<feature type="domain" description="Outer membrane protein assembly factor BamE" evidence="4">
    <location>
        <begin position="30"/>
        <end position="95"/>
    </location>
</feature>
<keyword evidence="1 3" id="KW-0732">Signal</keyword>
<dbReference type="InterPro" id="IPR007450">
    <property type="entry name" value="BamE_dom"/>
</dbReference>
<evidence type="ECO:0000256" key="3">
    <source>
        <dbReference type="SAM" id="SignalP"/>
    </source>
</evidence>
<evidence type="ECO:0000256" key="2">
    <source>
        <dbReference type="ARBA" id="ARBA00023136"/>
    </source>
</evidence>
<evidence type="ECO:0000256" key="1">
    <source>
        <dbReference type="ARBA" id="ARBA00022729"/>
    </source>
</evidence>
<protein>
    <submittedName>
        <fullName evidence="5">Osmotically-inducible lipoprotein OsmE</fullName>
    </submittedName>
</protein>
<dbReference type="Proteomes" id="UP000256503">
    <property type="component" value="Chromosome"/>
</dbReference>
<dbReference type="AlphaFoldDB" id="A0AAD0VTX1"/>
<evidence type="ECO:0000259" key="4">
    <source>
        <dbReference type="Pfam" id="PF04355"/>
    </source>
</evidence>
<dbReference type="GO" id="GO:0019867">
    <property type="term" value="C:outer membrane"/>
    <property type="evidence" value="ECO:0007669"/>
    <property type="project" value="InterPro"/>
</dbReference>
<dbReference type="EMBL" id="CP031146">
    <property type="protein sequence ID" value="AXM96808.1"/>
    <property type="molecule type" value="Genomic_DNA"/>
</dbReference>
<dbReference type="Gene3D" id="3.30.1450.10">
    <property type="match status" value="1"/>
</dbReference>
<keyword evidence="2" id="KW-0472">Membrane</keyword>
<sequence>MYKQTLAILLASATLAACGSRPENPVDYVTYRDEPLVKQVENGMTMQKVIAIGGSPSNVIDLPHGGTCNDYILNRDGQQQPYYVRFDATGHVDAKGFKTCKQREEDSEAVKDAKASVTP</sequence>
<name>A0AAD0VTX1_PSEDL</name>
<gene>
    <name evidence="5" type="ORF">DVB73_13975</name>
</gene>
<evidence type="ECO:0000313" key="5">
    <source>
        <dbReference type="EMBL" id="AXM96808.1"/>
    </source>
</evidence>
<dbReference type="PROSITE" id="PS51257">
    <property type="entry name" value="PROKAR_LIPOPROTEIN"/>
    <property type="match status" value="1"/>
</dbReference>
<reference evidence="5 6" key="1">
    <citation type="submission" date="2018-07" db="EMBL/GenBank/DDBJ databases">
        <title>Complete genome sequence of a Pseudomonas plecoglossicida strain pathogenic to the marine fish, Larimichthys crocea.</title>
        <authorList>
            <person name="Tao Z."/>
        </authorList>
    </citation>
    <scope>NUCLEOTIDE SEQUENCE [LARGE SCALE GENOMIC DNA]</scope>
    <source>
        <strain evidence="5 6">XSDHY-P</strain>
    </source>
</reference>
<dbReference type="InterPro" id="IPR037873">
    <property type="entry name" value="BamE-like"/>
</dbReference>
<dbReference type="GeneID" id="49614523"/>
<dbReference type="NCBIfam" id="NF008423">
    <property type="entry name" value="PRK11251.1"/>
    <property type="match status" value="1"/>
</dbReference>
<keyword evidence="5" id="KW-0449">Lipoprotein</keyword>
<evidence type="ECO:0000313" key="6">
    <source>
        <dbReference type="Proteomes" id="UP000256503"/>
    </source>
</evidence>
<feature type="signal peptide" evidence="3">
    <location>
        <begin position="1"/>
        <end position="16"/>
    </location>
</feature>
<feature type="chain" id="PRO_5042163382" evidence="3">
    <location>
        <begin position="17"/>
        <end position="119"/>
    </location>
</feature>
<accession>A0AAD0VTX1</accession>
<proteinExistence type="predicted"/>